<dbReference type="PANTHER" id="PTHR33744:SF1">
    <property type="entry name" value="DNA-BINDING TRANSCRIPTIONAL ACTIVATOR ADER"/>
    <property type="match status" value="1"/>
</dbReference>
<feature type="domain" description="PucR C-terminal helix-turn-helix" evidence="2">
    <location>
        <begin position="464"/>
        <end position="521"/>
    </location>
</feature>
<dbReference type="AlphaFoldDB" id="A0A496PGN8"/>
<dbReference type="Pfam" id="PF07905">
    <property type="entry name" value="PucR"/>
    <property type="match status" value="1"/>
</dbReference>
<dbReference type="InterPro" id="IPR025736">
    <property type="entry name" value="PucR_C-HTH_dom"/>
</dbReference>
<dbReference type="Proteomes" id="UP000273119">
    <property type="component" value="Unassembled WGS sequence"/>
</dbReference>
<gene>
    <name evidence="3" type="ORF">DWQ67_12030</name>
</gene>
<accession>A0A496PGN8</accession>
<dbReference type="InterPro" id="IPR042070">
    <property type="entry name" value="PucR_C-HTH_sf"/>
</dbReference>
<keyword evidence="4" id="KW-1185">Reference proteome</keyword>
<reference evidence="3 4" key="1">
    <citation type="submission" date="2018-07" db="EMBL/GenBank/DDBJ databases">
        <title>Arthrobacter sp. nov., isolated from raw cow's milk with high bacterial count.</title>
        <authorList>
            <person name="Hahne J."/>
            <person name="Isele D."/>
            <person name="Lipski A."/>
        </authorList>
    </citation>
    <scope>NUCLEOTIDE SEQUENCE [LARGE SCALE GENOMIC DNA]</scope>
    <source>
        <strain evidence="3 4">JZ R-183</strain>
    </source>
</reference>
<proteinExistence type="predicted"/>
<evidence type="ECO:0000313" key="4">
    <source>
        <dbReference type="Proteomes" id="UP000273119"/>
    </source>
</evidence>
<dbReference type="InterPro" id="IPR051448">
    <property type="entry name" value="CdaR-like_regulators"/>
</dbReference>
<evidence type="ECO:0000259" key="1">
    <source>
        <dbReference type="Pfam" id="PF07905"/>
    </source>
</evidence>
<sequence length="530" mass="55173">MITLPHLVSALGSELRVAPGLAASNRPLSGVHVSELQDPTPYLEGGELLLTTGMPLAAGQAEVHAYVTRLAARGVSALGIGLGPWAATPPAALTQACRAAGLDLVLVPDGVPFQNVSRAFWGLTLKDGTAGLRDFLGTQTALARAATRPDATAAVIRGLAQALGGWAAYVPADGAPPTVWPGDVEPLLPTLREDLARLNRSGAHSAATFELHGQPVVAHPIMGASRTHGFLVIGSGRTLGGPDRQVISTVCTLLAMRARQREIVTDATATLGGAVVRLLHAGQTESARLVADEVGLGPLPERVRWLVLRTGPARDAATALATAERMLGSERMLGTTQIPGAEEGPLPWFDAMLGALLGAMHRVEEDGTLAVLLPAGGNPPGPASTVAASQPPTNPGPELPPLPEWAGGALGEVVALSAASQALTLTRRAAEQAASGTITLPGTPRPERAEGWLEELRAYERADLLPTVTAYLRCRGRWEEAARELGAHRNSVRHRIGVASDLLGVDLDDPDVSAELWLALRQSPTAARPR</sequence>
<feature type="domain" description="Purine catabolism PurC-like" evidence="1">
    <location>
        <begin position="11"/>
        <end position="120"/>
    </location>
</feature>
<organism evidence="3 4">
    <name type="scientific">Galactobacter caseinivorans</name>
    <dbReference type="NCBI Taxonomy" id="2676123"/>
    <lineage>
        <taxon>Bacteria</taxon>
        <taxon>Bacillati</taxon>
        <taxon>Actinomycetota</taxon>
        <taxon>Actinomycetes</taxon>
        <taxon>Micrococcales</taxon>
        <taxon>Micrococcaceae</taxon>
        <taxon>Galactobacter</taxon>
    </lineage>
</organism>
<dbReference type="Pfam" id="PF13556">
    <property type="entry name" value="HTH_30"/>
    <property type="match status" value="1"/>
</dbReference>
<dbReference type="InterPro" id="IPR012914">
    <property type="entry name" value="PucR_dom"/>
</dbReference>
<dbReference type="EMBL" id="QQXL01000008">
    <property type="protein sequence ID" value="RKW69643.1"/>
    <property type="molecule type" value="Genomic_DNA"/>
</dbReference>
<dbReference type="PANTHER" id="PTHR33744">
    <property type="entry name" value="CARBOHYDRATE DIACID REGULATOR"/>
    <property type="match status" value="1"/>
</dbReference>
<protein>
    <submittedName>
        <fullName evidence="3">PucR family transcriptional regulator</fullName>
    </submittedName>
</protein>
<dbReference type="RefSeq" id="WP_121485973.1">
    <property type="nucleotide sequence ID" value="NZ_QQXL01000008.1"/>
</dbReference>
<name>A0A496PGN8_9MICC</name>
<dbReference type="Gene3D" id="1.10.10.2840">
    <property type="entry name" value="PucR C-terminal helix-turn-helix domain"/>
    <property type="match status" value="1"/>
</dbReference>
<evidence type="ECO:0000259" key="2">
    <source>
        <dbReference type="Pfam" id="PF13556"/>
    </source>
</evidence>
<evidence type="ECO:0000313" key="3">
    <source>
        <dbReference type="EMBL" id="RKW69643.1"/>
    </source>
</evidence>
<comment type="caution">
    <text evidence="3">The sequence shown here is derived from an EMBL/GenBank/DDBJ whole genome shotgun (WGS) entry which is preliminary data.</text>
</comment>